<evidence type="ECO:0000313" key="3">
    <source>
        <dbReference type="EMBL" id="EGA72221.1"/>
    </source>
</evidence>
<proteinExistence type="predicted"/>
<dbReference type="GeneID" id="95567422"/>
<dbReference type="SUPFAM" id="SSF53300">
    <property type="entry name" value="vWA-like"/>
    <property type="match status" value="1"/>
</dbReference>
<gene>
    <name evidence="3" type="ORF">VISI1226_06114</name>
</gene>
<dbReference type="eggNOG" id="COG4961">
    <property type="taxonomic scope" value="Bacteria"/>
</dbReference>
<reference evidence="3 4" key="1">
    <citation type="journal article" date="2012" name="Int. J. Syst. Evol. Microbiol.">
        <title>Vibrio caribbeanicus sp. nov., isolated from the marine sponge Scleritoderma cyanea.</title>
        <authorList>
            <person name="Hoffmann M."/>
            <person name="Monday S.R."/>
            <person name="Allard M.W."/>
            <person name="Strain E.A."/>
            <person name="Whittaker P."/>
            <person name="Naum M."/>
            <person name="McCarthy P.J."/>
            <person name="Lopez J.V."/>
            <person name="Fischer M."/>
            <person name="Brown E.W."/>
        </authorList>
    </citation>
    <scope>NUCLEOTIDE SEQUENCE [LARGE SCALE GENOMIC DNA]</scope>
    <source>
        <strain evidence="4">DSMZ 21326</strain>
    </source>
</reference>
<name>E8M175_PHOS4</name>
<dbReference type="PROSITE" id="PS50234">
    <property type="entry name" value="VWFA"/>
    <property type="match status" value="1"/>
</dbReference>
<dbReference type="EMBL" id="AEVT01000005">
    <property type="protein sequence ID" value="EGA72221.1"/>
    <property type="molecule type" value="Genomic_DNA"/>
</dbReference>
<feature type="domain" description="VWFA" evidence="2">
    <location>
        <begin position="163"/>
        <end position="411"/>
    </location>
</feature>
<dbReference type="InterPro" id="IPR002035">
    <property type="entry name" value="VWF_A"/>
</dbReference>
<accession>E8M175</accession>
<evidence type="ECO:0000313" key="4">
    <source>
        <dbReference type="Proteomes" id="UP000006228"/>
    </source>
</evidence>
<dbReference type="Gene3D" id="3.40.50.410">
    <property type="entry name" value="von Willebrand factor, type A domain"/>
    <property type="match status" value="1"/>
</dbReference>
<comment type="caution">
    <text evidence="3">The sequence shown here is derived from an EMBL/GenBank/DDBJ whole genome shotgun (WGS) entry which is preliminary data.</text>
</comment>
<feature type="transmembrane region" description="Helical" evidence="1">
    <location>
        <begin position="12"/>
        <end position="29"/>
    </location>
</feature>
<dbReference type="Proteomes" id="UP000006228">
    <property type="component" value="Unassembled WGS sequence"/>
</dbReference>
<dbReference type="AlphaFoldDB" id="E8M175"/>
<dbReference type="OrthoDB" id="5670502at2"/>
<protein>
    <submittedName>
        <fullName evidence="3">Membrane associated secretion system protein</fullName>
    </submittedName>
</protein>
<dbReference type="eggNOG" id="COG2304">
    <property type="taxonomic scope" value="Bacteria"/>
</dbReference>
<keyword evidence="1" id="KW-0812">Transmembrane</keyword>
<evidence type="ECO:0000256" key="1">
    <source>
        <dbReference type="SAM" id="Phobius"/>
    </source>
</evidence>
<evidence type="ECO:0000259" key="2">
    <source>
        <dbReference type="PROSITE" id="PS50234"/>
    </source>
</evidence>
<keyword evidence="1" id="KW-1133">Transmembrane helix</keyword>
<dbReference type="InterPro" id="IPR036465">
    <property type="entry name" value="vWFA_dom_sf"/>
</dbReference>
<organism evidence="3 4">
    <name type="scientific">Vibrio sinaloensis DSM 21326</name>
    <dbReference type="NCBI Taxonomy" id="945550"/>
    <lineage>
        <taxon>Bacteria</taxon>
        <taxon>Pseudomonadati</taxon>
        <taxon>Pseudomonadota</taxon>
        <taxon>Gammaproteobacteria</taxon>
        <taxon>Vibrionales</taxon>
        <taxon>Vibrionaceae</taxon>
        <taxon>Vibrio</taxon>
        <taxon>Vibrio oreintalis group</taxon>
    </lineage>
</organism>
<dbReference type="RefSeq" id="WP_008072697.1">
    <property type="nucleotide sequence ID" value="NZ_AEVT01000005.1"/>
</dbReference>
<keyword evidence="1" id="KW-0472">Membrane</keyword>
<sequence length="419" mass="46144">MKALRKQSGHAAILFAMIIPGLFGLFTLASDGARAIQTKARIEDASEIAVLAIAAHNDDNKNSQGSGSGSAVNRKIATDYLEAYLHDVDSVNNLKIHKYNCDQIPECVAGLARGEPRFFQYEVEATSRHVSWFPGDSSIPGFGKTFDAKGAATARKYQSEAVDILFVADYSGSMAGGWNGGSNRKYIDLRNIIKVVTDELQKFNDLNNTDNNTVGMTGFNYYTKTKPTNRSNSCFMTQLVYNNNYNINYTKTVNNIFNEKNNKYCVSHSDSSRFRDIDLTDNYSSFNTTVNGFYPNHGTASYQGIMRGAQMLKKGTNPRRLLIVLSDGDDSGTSQKNIHKQLVNAGMCTKIKQELSTGISSSGQSIKARLAVVGFDYNVNNNTALRDCAGAENVFKAQNTDDILNKILELITEEIGHLK</sequence>